<accession>A0A7G2C6T9</accession>
<dbReference type="Gene3D" id="2.20.110.10">
    <property type="entry name" value="Histone H3 K4-specific methyltransferase SET7/9 N-terminal domain"/>
    <property type="match status" value="2"/>
</dbReference>
<feature type="region of interest" description="Disordered" evidence="2">
    <location>
        <begin position="1"/>
        <end position="24"/>
    </location>
</feature>
<evidence type="ECO:0000256" key="2">
    <source>
        <dbReference type="SAM" id="MobiDB-lite"/>
    </source>
</evidence>
<dbReference type="InterPro" id="IPR003409">
    <property type="entry name" value="MORN"/>
</dbReference>
<keyword evidence="1" id="KW-0677">Repeat</keyword>
<feature type="compositionally biased region" description="Polar residues" evidence="2">
    <location>
        <begin position="376"/>
        <end position="389"/>
    </location>
</feature>
<dbReference type="AlphaFoldDB" id="A0A7G2C6T9"/>
<dbReference type="SMART" id="SM00698">
    <property type="entry name" value="MORN"/>
    <property type="match status" value="3"/>
</dbReference>
<dbReference type="PANTHER" id="PTHR23084">
    <property type="entry name" value="PHOSPHATIDYLINOSITOL-4-PHOSPHATE 5-KINASE RELATED"/>
    <property type="match status" value="1"/>
</dbReference>
<dbReference type="PANTHER" id="PTHR23084:SF227">
    <property type="entry name" value="PHOSPHATIDYLINOSITOL-4-PHOSPHATE 5-KINASE RELATED"/>
    <property type="match status" value="1"/>
</dbReference>
<sequence>MLPDGRVFSGSFDPQKGFPLPDSKLEEEGDLYRGEFNDKWQRSGKGEAWLTDGTHYKGIFRDDELVEGTVRIPNGTSEIVFTGTLKDEQFVKGVLKEHDFTYEGEYESNQPHGKGKLTFSTGAEQEGTFFAGKLHGKNCKMKLDGGFVYVGEFLDGNIRQGTLYAPTYTYEGEFNENGRAHGEGTQTYLTNEPRLIFTGIWNNGAMVRGTCVDEYGTPVDWQENHKLQAKVFGDSSGDGEASVAMNSYCGAKLKEADTLFKEMNKSYVDDAERVASETGRYPSRMDLGYEGGMQSEKEALHSSQAKQTEDMQKYKEDAKHHGAAFEDMSSRLKEGISGEINDNMAKINFTRQQGAQSLSAQRVDEQFERFLKTFDRPSSSPPTDLNIDSNAPWKSFTHSK</sequence>
<dbReference type="OrthoDB" id="437960at2759"/>
<evidence type="ECO:0000313" key="3">
    <source>
        <dbReference type="EMBL" id="CAD2215309.1"/>
    </source>
</evidence>
<evidence type="ECO:0000256" key="1">
    <source>
        <dbReference type="ARBA" id="ARBA00022737"/>
    </source>
</evidence>
<organism evidence="3 4">
    <name type="scientific">Angomonas deanei</name>
    <dbReference type="NCBI Taxonomy" id="59799"/>
    <lineage>
        <taxon>Eukaryota</taxon>
        <taxon>Discoba</taxon>
        <taxon>Euglenozoa</taxon>
        <taxon>Kinetoplastea</taxon>
        <taxon>Metakinetoplastina</taxon>
        <taxon>Trypanosomatida</taxon>
        <taxon>Trypanosomatidae</taxon>
        <taxon>Strigomonadinae</taxon>
        <taxon>Angomonas</taxon>
    </lineage>
</organism>
<keyword evidence="4" id="KW-1185">Reference proteome</keyword>
<reference evidence="3 4" key="1">
    <citation type="submission" date="2020-08" db="EMBL/GenBank/DDBJ databases">
        <authorList>
            <person name="Newling K."/>
            <person name="Davey J."/>
            <person name="Forrester S."/>
        </authorList>
    </citation>
    <scope>NUCLEOTIDE SEQUENCE [LARGE SCALE GENOMIC DNA]</scope>
    <source>
        <strain evidence="4">Crithidia deanei Carvalho (ATCC PRA-265)</strain>
    </source>
</reference>
<dbReference type="Pfam" id="PF02493">
    <property type="entry name" value="MORN"/>
    <property type="match status" value="3"/>
</dbReference>
<protein>
    <submittedName>
        <fullName evidence="3">MORN repeat, putative</fullName>
    </submittedName>
</protein>
<dbReference type="EMBL" id="LR877148">
    <property type="protein sequence ID" value="CAD2215309.1"/>
    <property type="molecule type" value="Genomic_DNA"/>
</dbReference>
<gene>
    <name evidence="3" type="ORF">ADEAN_000276400</name>
</gene>
<dbReference type="VEuPathDB" id="TriTrypDB:ADEAN_000276400"/>
<proteinExistence type="predicted"/>
<name>A0A7G2C6T9_9TRYP</name>
<evidence type="ECO:0000313" key="4">
    <source>
        <dbReference type="Proteomes" id="UP000515908"/>
    </source>
</evidence>
<feature type="region of interest" description="Disordered" evidence="2">
    <location>
        <begin position="371"/>
        <end position="400"/>
    </location>
</feature>
<dbReference type="Proteomes" id="UP000515908">
    <property type="component" value="Chromosome 04"/>
</dbReference>
<dbReference type="SUPFAM" id="SSF82185">
    <property type="entry name" value="Histone H3 K4-specific methyltransferase SET7/9 N-terminal domain"/>
    <property type="match status" value="2"/>
</dbReference>